<dbReference type="EMBL" id="SMAD01000016">
    <property type="protein sequence ID" value="TCS84955.1"/>
    <property type="molecule type" value="Genomic_DNA"/>
</dbReference>
<dbReference type="InterPro" id="IPR013108">
    <property type="entry name" value="Amidohydro_3"/>
</dbReference>
<dbReference type="Gene3D" id="2.30.40.10">
    <property type="entry name" value="Urease, subunit C, domain 1"/>
    <property type="match status" value="1"/>
</dbReference>
<dbReference type="PANTHER" id="PTHR11113">
    <property type="entry name" value="N-ACETYLGLUCOSAMINE-6-PHOSPHATE DEACETYLASE"/>
    <property type="match status" value="1"/>
</dbReference>
<dbReference type="PANTHER" id="PTHR11113:SF14">
    <property type="entry name" value="N-ACETYLGLUCOSAMINE-6-PHOSPHATE DEACETYLASE"/>
    <property type="match status" value="1"/>
</dbReference>
<accession>A0A4R3KM31</accession>
<comment type="similarity">
    <text evidence="1">Belongs to the metallo-dependent hydrolases superfamily. NagA family.</text>
</comment>
<protein>
    <submittedName>
        <fullName evidence="4">N-acyl-D-amino-acid deacylase</fullName>
    </submittedName>
</protein>
<evidence type="ECO:0000313" key="4">
    <source>
        <dbReference type="EMBL" id="TCS84955.1"/>
    </source>
</evidence>
<evidence type="ECO:0000313" key="5">
    <source>
        <dbReference type="Proteomes" id="UP000295807"/>
    </source>
</evidence>
<evidence type="ECO:0000259" key="3">
    <source>
        <dbReference type="Pfam" id="PF07969"/>
    </source>
</evidence>
<comment type="caution">
    <text evidence="4">The sequence shown here is derived from an EMBL/GenBank/DDBJ whole genome shotgun (WGS) entry which is preliminary data.</text>
</comment>
<proteinExistence type="inferred from homology"/>
<gene>
    <name evidence="4" type="ORF">EDD80_11647</name>
</gene>
<dbReference type="AlphaFoldDB" id="A0A4R3KM31"/>
<keyword evidence="2" id="KW-0378">Hydrolase</keyword>
<name>A0A4R3KM31_9SPHI</name>
<keyword evidence="5" id="KW-1185">Reference proteome</keyword>
<dbReference type="SUPFAM" id="SSF51556">
    <property type="entry name" value="Metallo-dependent hydrolases"/>
    <property type="match status" value="1"/>
</dbReference>
<dbReference type="InterPro" id="IPR032466">
    <property type="entry name" value="Metal_Hydrolase"/>
</dbReference>
<evidence type="ECO:0000256" key="1">
    <source>
        <dbReference type="ARBA" id="ARBA00010716"/>
    </source>
</evidence>
<dbReference type="CDD" id="cd01297">
    <property type="entry name" value="D-aminoacylase"/>
    <property type="match status" value="1"/>
</dbReference>
<dbReference type="GO" id="GO:0006046">
    <property type="term" value="P:N-acetylglucosamine catabolic process"/>
    <property type="evidence" value="ECO:0007669"/>
    <property type="project" value="TreeGrafter"/>
</dbReference>
<feature type="domain" description="Amidohydrolase 3" evidence="3">
    <location>
        <begin position="458"/>
        <end position="567"/>
    </location>
</feature>
<dbReference type="Proteomes" id="UP000295807">
    <property type="component" value="Unassembled WGS sequence"/>
</dbReference>
<reference evidence="4 5" key="1">
    <citation type="submission" date="2019-03" db="EMBL/GenBank/DDBJ databases">
        <title>Genomic Encyclopedia of Type Strains, Phase IV (KMG-IV): sequencing the most valuable type-strain genomes for metagenomic binning, comparative biology and taxonomic classification.</title>
        <authorList>
            <person name="Goeker M."/>
        </authorList>
    </citation>
    <scope>NUCLEOTIDE SEQUENCE [LARGE SCALE GENOMIC DNA]</scope>
    <source>
        <strain evidence="4 5">DSM 21100</strain>
    </source>
</reference>
<dbReference type="InterPro" id="IPR011059">
    <property type="entry name" value="Metal-dep_hydrolase_composite"/>
</dbReference>
<sequence>MTSGRRSRPTDSCKKTSLPDNTGGLFSGYIMKKLTLCSLLLCLVALLLSCTGPRQADIIIRNGMIYDGSGGKPYRGAVAITGDKITAVGDLENYHAPVEIDAKGLAVAPGFINVLSWASWTLLIDGKGESDTRQGVTLEIFGEGTSAGPLNDEMKSQYVKDFPSDKYDTTWTTLGGFLAMMENRVTPNVASFVGATTIRRYVIGNEDRPPTAAELQQMKNLVRQAMEEGALGLGTSLIYPPAFYAQTEELIEMARVAAEYDGIYISHMRNEGNHILKALDELIRIADEAAIPAQIYHLKMAGSNNWNKYDRVVAKIDSARAAGLEISANMYMYNAASTSLSATMPPWAQEGGFNKFLERLNDAPTRNRIKKEMLSPSDEWENMFLNSGGPSGILLSSFENEELRKYTGKTLEEVALMRKQSPEETAIDLIREDSSRVGAVYFMMSEENVRKQLRLPYMCFGSDAGSIAPAGGFLNSNPHPRTYGNFARLLGKYVREEQVIPLEQAIRGLTSLPAELLGISKRGSLKKDYYADVVIFDPETIQDHATYKKPHQFSTGVLHVWVNGVSVLKDGQHTGATPGRVVKLKEE</sequence>
<evidence type="ECO:0000256" key="2">
    <source>
        <dbReference type="ARBA" id="ARBA00022801"/>
    </source>
</evidence>
<dbReference type="Pfam" id="PF07969">
    <property type="entry name" value="Amidohydro_3"/>
    <property type="match status" value="1"/>
</dbReference>
<dbReference type="SUPFAM" id="SSF51338">
    <property type="entry name" value="Composite domain of metallo-dependent hydrolases"/>
    <property type="match status" value="1"/>
</dbReference>
<dbReference type="Gene3D" id="3.20.20.140">
    <property type="entry name" value="Metal-dependent hydrolases"/>
    <property type="match status" value="2"/>
</dbReference>
<organism evidence="4 5">
    <name type="scientific">Anseongella ginsenosidimutans</name>
    <dbReference type="NCBI Taxonomy" id="496056"/>
    <lineage>
        <taxon>Bacteria</taxon>
        <taxon>Pseudomonadati</taxon>
        <taxon>Bacteroidota</taxon>
        <taxon>Sphingobacteriia</taxon>
        <taxon>Sphingobacteriales</taxon>
        <taxon>Sphingobacteriaceae</taxon>
        <taxon>Anseongella</taxon>
    </lineage>
</organism>
<dbReference type="GO" id="GO:0008448">
    <property type="term" value="F:N-acetylglucosamine-6-phosphate deacetylase activity"/>
    <property type="evidence" value="ECO:0007669"/>
    <property type="project" value="TreeGrafter"/>
</dbReference>